<keyword evidence="3" id="KW-0963">Cytoplasm</keyword>
<dbReference type="Gene3D" id="1.10.4190.10">
    <property type="entry name" value="Urease accessory protein UreF"/>
    <property type="match status" value="1"/>
</dbReference>
<keyword evidence="2 3" id="KW-0143">Chaperone</keyword>
<dbReference type="Proteomes" id="UP001139290">
    <property type="component" value="Unassembled WGS sequence"/>
</dbReference>
<dbReference type="HAMAP" id="MF_01385">
    <property type="entry name" value="UreF"/>
    <property type="match status" value="1"/>
</dbReference>
<protein>
    <recommendedName>
        <fullName evidence="3">Urease accessory protein UreF</fullName>
    </recommendedName>
</protein>
<dbReference type="PROSITE" id="PS51257">
    <property type="entry name" value="PROKAR_LIPOPROTEIN"/>
    <property type="match status" value="1"/>
</dbReference>
<comment type="subunit">
    <text evidence="3">UreD, UreF and UreG form a complex that acts as a GTP-hydrolysis-dependent molecular chaperone, activating the urease apoprotein by helping to assemble the nickel containing metallocenter of UreC. The UreE protein probably delivers the nickel.</text>
</comment>
<proteinExistence type="inferred from homology"/>
<comment type="subcellular location">
    <subcellularLocation>
        <location evidence="3">Cytoplasm</location>
    </subcellularLocation>
</comment>
<dbReference type="PANTHER" id="PTHR33620">
    <property type="entry name" value="UREASE ACCESSORY PROTEIN F"/>
    <property type="match status" value="1"/>
</dbReference>
<dbReference type="EMBL" id="JAJJVQ010000001">
    <property type="protein sequence ID" value="MCO5780377.1"/>
    <property type="molecule type" value="Genomic_DNA"/>
</dbReference>
<evidence type="ECO:0000313" key="4">
    <source>
        <dbReference type="EMBL" id="MCO5780377.1"/>
    </source>
</evidence>
<organism evidence="4 5">
    <name type="scientific">Citrobacter meridianamericanus</name>
    <dbReference type="NCBI Taxonomy" id="2894201"/>
    <lineage>
        <taxon>Bacteria</taxon>
        <taxon>Pseudomonadati</taxon>
        <taxon>Pseudomonadota</taxon>
        <taxon>Gammaproteobacteria</taxon>
        <taxon>Enterobacterales</taxon>
        <taxon>Enterobacteriaceae</taxon>
        <taxon>Citrobacter</taxon>
    </lineage>
</organism>
<dbReference type="InterPro" id="IPR002639">
    <property type="entry name" value="UreF"/>
</dbReference>
<name>A0ABT1B3G0_9ENTR</name>
<comment type="similarity">
    <text evidence="3">Belongs to the UreF family.</text>
</comment>
<dbReference type="InterPro" id="IPR038277">
    <property type="entry name" value="UreF_sf"/>
</dbReference>
<comment type="caution">
    <text evidence="4">The sequence shown here is derived from an EMBL/GenBank/DDBJ whole genome shotgun (WGS) entry which is preliminary data.</text>
</comment>
<dbReference type="RefSeq" id="WP_187253501.1">
    <property type="nucleotide sequence ID" value="NZ_CP101036.1"/>
</dbReference>
<evidence type="ECO:0000313" key="5">
    <source>
        <dbReference type="Proteomes" id="UP001139290"/>
    </source>
</evidence>
<evidence type="ECO:0000256" key="3">
    <source>
        <dbReference type="HAMAP-Rule" id="MF_01385"/>
    </source>
</evidence>
<dbReference type="Pfam" id="PF01730">
    <property type="entry name" value="UreF"/>
    <property type="match status" value="1"/>
</dbReference>
<sequence length="233" mass="26104">MQESSHRLLNIARILQFGDSVLPVGAFTFSCGVESAISCGIVYDRQTLKQYVCTALLQAAKCDAVAQIQTLRACRSNRLNDLISIDKDVISRKLSPESRVMTQRMGKKLTELSTAIYHDPVFNWWLEQIRQGTVIGTYPVSHGLLMSHLDLDEDAMLAMHFYGVAMTILSAAQRLMRITHLDSQKILAEVTSLFPDYAEMALNTRPEEMSSFSPVIDILAAVHVDAHVRLFMN</sequence>
<evidence type="ECO:0000256" key="1">
    <source>
        <dbReference type="ARBA" id="ARBA00022988"/>
    </source>
</evidence>
<evidence type="ECO:0000256" key="2">
    <source>
        <dbReference type="ARBA" id="ARBA00023186"/>
    </source>
</evidence>
<dbReference type="PANTHER" id="PTHR33620:SF1">
    <property type="entry name" value="UREASE ACCESSORY PROTEIN F"/>
    <property type="match status" value="1"/>
</dbReference>
<gene>
    <name evidence="3" type="primary">ureF</name>
    <name evidence="4" type="ORF">LOD26_03385</name>
</gene>
<comment type="function">
    <text evidence="3">Required for maturation of urease via the functional incorporation of the urease nickel metallocenter.</text>
</comment>
<reference evidence="4" key="1">
    <citation type="submission" date="2021-11" db="EMBL/GenBank/DDBJ databases">
        <title>Citrobacter meridianamericanus sp. nov. isolated from soil.</title>
        <authorList>
            <person name="Furlan J.P.R."/>
            <person name="Stehling E.G."/>
        </authorList>
    </citation>
    <scope>NUCLEOTIDE SEQUENCE</scope>
    <source>
        <strain evidence="4">BR102</strain>
    </source>
</reference>
<keyword evidence="5" id="KW-1185">Reference proteome</keyword>
<accession>A0ABT1B3G0</accession>
<keyword evidence="1 3" id="KW-0996">Nickel insertion</keyword>
<dbReference type="PIRSF" id="PIRSF009467">
    <property type="entry name" value="Ureas_acces_UreF"/>
    <property type="match status" value="1"/>
</dbReference>